<dbReference type="InterPro" id="IPR042213">
    <property type="entry name" value="NBD_C_sf"/>
</dbReference>
<evidence type="ECO:0000256" key="4">
    <source>
        <dbReference type="ARBA" id="ARBA00022777"/>
    </source>
</evidence>
<evidence type="ECO:0000256" key="3">
    <source>
        <dbReference type="ARBA" id="ARBA00022741"/>
    </source>
</evidence>
<evidence type="ECO:0000313" key="9">
    <source>
        <dbReference type="EMBL" id="SON57471.1"/>
    </source>
</evidence>
<evidence type="ECO:0008006" key="11">
    <source>
        <dbReference type="Google" id="ProtNLM"/>
    </source>
</evidence>
<dbReference type="RefSeq" id="WP_099557719.1">
    <property type="nucleotide sequence ID" value="NZ_LT960614.1"/>
</dbReference>
<sequence length="357" mass="36923">MTLRLALIADDLTGALDTAVPFAMAGLETVVALDVDHLHKAIASGAEVVAVATESRAVGAETAARIVRRAAKLFRPHAPGMVFKKVDSRLKGNVGAESAAIAEVFGLSQALVSPAVPDQGRFVVSGSVTGRGVAEPIAVSPVFEGSGLAVTVEDAADDSDLDRIAGRIGLTHGRLLVGARGLGAALARQWRKTDRPAAFRPSRASLLAIGSRDPITAAQVERLRRLRPEVMIADAPAGRVPSSKTGFLPAVLRCCGEMTEDPADVAERFAKGVRRWLDDRGAETLLASGGDTALSILRGFGVGWVRPGGEVAAGMPWMTVTLPLGKNLCVVVKSGGFGNDDVLAALLPAPALRALGG</sequence>
<accession>A0A2C9DCL4</accession>
<dbReference type="Proteomes" id="UP000223606">
    <property type="component" value="Chromosome 1"/>
</dbReference>
<comment type="similarity">
    <text evidence="1">Belongs to the four-carbon acid sugar kinase family.</text>
</comment>
<dbReference type="OrthoDB" id="9778478at2"/>
<organism evidence="9 10">
    <name type="scientific">Hartmannibacter diazotrophicus</name>
    <dbReference type="NCBI Taxonomy" id="1482074"/>
    <lineage>
        <taxon>Bacteria</taxon>
        <taxon>Pseudomonadati</taxon>
        <taxon>Pseudomonadota</taxon>
        <taxon>Alphaproteobacteria</taxon>
        <taxon>Hyphomicrobiales</taxon>
        <taxon>Pleomorphomonadaceae</taxon>
        <taxon>Hartmannibacter</taxon>
    </lineage>
</organism>
<evidence type="ECO:0000256" key="5">
    <source>
        <dbReference type="ARBA" id="ARBA00022840"/>
    </source>
</evidence>
<evidence type="ECO:0000313" key="10">
    <source>
        <dbReference type="Proteomes" id="UP000223606"/>
    </source>
</evidence>
<dbReference type="GO" id="GO:0005524">
    <property type="term" value="F:ATP binding"/>
    <property type="evidence" value="ECO:0007669"/>
    <property type="project" value="UniProtKB-KW"/>
</dbReference>
<evidence type="ECO:0000259" key="8">
    <source>
        <dbReference type="Pfam" id="PF17042"/>
    </source>
</evidence>
<gene>
    <name evidence="9" type="ORF">HDIA_3930</name>
</gene>
<dbReference type="GO" id="GO:0016301">
    <property type="term" value="F:kinase activity"/>
    <property type="evidence" value="ECO:0007669"/>
    <property type="project" value="UniProtKB-KW"/>
</dbReference>
<dbReference type="EMBL" id="LT960614">
    <property type="protein sequence ID" value="SON57471.1"/>
    <property type="molecule type" value="Genomic_DNA"/>
</dbReference>
<keyword evidence="2" id="KW-0808">Transferase</keyword>
<keyword evidence="4" id="KW-0418">Kinase</keyword>
<dbReference type="Gene3D" id="3.40.980.20">
    <property type="entry name" value="Four-carbon acid sugar kinase, nucleotide binding domain"/>
    <property type="match status" value="1"/>
</dbReference>
<evidence type="ECO:0000259" key="7">
    <source>
        <dbReference type="Pfam" id="PF07005"/>
    </source>
</evidence>
<proteinExistence type="inferred from homology"/>
<evidence type="ECO:0000256" key="2">
    <source>
        <dbReference type="ARBA" id="ARBA00022679"/>
    </source>
</evidence>
<keyword evidence="10" id="KW-1185">Reference proteome</keyword>
<dbReference type="InterPro" id="IPR031475">
    <property type="entry name" value="NBD_C"/>
</dbReference>
<dbReference type="Pfam" id="PF17042">
    <property type="entry name" value="NBD_C"/>
    <property type="match status" value="1"/>
</dbReference>
<dbReference type="Gene3D" id="3.40.50.10840">
    <property type="entry name" value="Putative sugar-binding, N-terminal domain"/>
    <property type="match status" value="1"/>
</dbReference>
<evidence type="ECO:0000256" key="6">
    <source>
        <dbReference type="ARBA" id="ARBA00023277"/>
    </source>
</evidence>
<dbReference type="AlphaFoldDB" id="A0A2C9DCL4"/>
<dbReference type="InterPro" id="IPR037051">
    <property type="entry name" value="4-carb_acid_sugar_kinase_N_sf"/>
</dbReference>
<feature type="domain" description="Four-carbon acid sugar kinase nucleotide binding" evidence="8">
    <location>
        <begin position="262"/>
        <end position="343"/>
    </location>
</feature>
<name>A0A2C9DCL4_9HYPH</name>
<dbReference type="InterPro" id="IPR010737">
    <property type="entry name" value="4-carb_acid_sugar_kinase_N"/>
</dbReference>
<evidence type="ECO:0000256" key="1">
    <source>
        <dbReference type="ARBA" id="ARBA00005715"/>
    </source>
</evidence>
<dbReference type="Pfam" id="PF07005">
    <property type="entry name" value="SBD_N"/>
    <property type="match status" value="1"/>
</dbReference>
<keyword evidence="5" id="KW-0067">ATP-binding</keyword>
<protein>
    <recommendedName>
        <fullName evidence="11">Four-carbon acid sugar kinase family protein</fullName>
    </recommendedName>
</protein>
<feature type="domain" description="Four-carbon acid sugar kinase N-terminal" evidence="7">
    <location>
        <begin position="5"/>
        <end position="131"/>
    </location>
</feature>
<reference evidence="10" key="1">
    <citation type="submission" date="2017-09" db="EMBL/GenBank/DDBJ databases">
        <title>Genome sequence of Nannocystis excedens DSM 71.</title>
        <authorList>
            <person name="Blom J."/>
        </authorList>
    </citation>
    <scope>NUCLEOTIDE SEQUENCE [LARGE SCALE GENOMIC DNA]</scope>
    <source>
        <strain evidence="10">type strain: E19</strain>
    </source>
</reference>
<dbReference type="KEGG" id="hdi:HDIA_3930"/>
<keyword evidence="3" id="KW-0547">Nucleotide-binding</keyword>
<keyword evidence="6" id="KW-0119">Carbohydrate metabolism</keyword>
<dbReference type="SUPFAM" id="SSF142764">
    <property type="entry name" value="YgbK-like"/>
    <property type="match status" value="1"/>
</dbReference>